<gene>
    <name evidence="4" type="ORF">EDC25_11428</name>
</gene>
<feature type="compositionally biased region" description="Basic and acidic residues" evidence="1">
    <location>
        <begin position="457"/>
        <end position="467"/>
    </location>
</feature>
<name>A0A4R3LI15_9GAMM</name>
<dbReference type="EMBL" id="SMAF01000014">
    <property type="protein sequence ID" value="TCS97176.1"/>
    <property type="molecule type" value="Genomic_DNA"/>
</dbReference>
<sequence>MQLRYRLAFLGTLVCATTPLPAATFTVTTNADSGPGSFREAISLVNATSGTHTINFSLAPTTVITITSDLPFIQRDSVIINGAAVPGLVISGGGSAPLLRIGSNNRSLAVRNLIFQDGLGPEAGGCLAAMAPVAANAGIVLNDVEFRRCATTAHSGRSHGAAMFVYDRNVTLGNVRFEDSRTLPAGAQAANDTRGGALHVEAFSVRQLTIDNSRFTGNRATAADGRIARGGAIHISGPYNTLIDRSRFVDNHASGTIDSRGGAIHTEAAGRLVIENSLFHANVADGQGTVYAQSVSGELHVRNSTFVGNIGGAAVVGQHPMIAIRNNSFADNNPMIPGGAQQLSLTGTAATGATPITISNNLMIPLLGNTDLQCATLGAITLVAGHNIVAGHMQGCGPENTTPLNALRIEALRADGGTVESLTLRAGGAALDAGNPVPPSVPDLAACMTVDARGVSRPKDGDADGSARCDAGAWESDGEAPLFRDDYEPVLWRPAS</sequence>
<evidence type="ECO:0000313" key="5">
    <source>
        <dbReference type="Proteomes" id="UP000294599"/>
    </source>
</evidence>
<dbReference type="NCBIfam" id="NF041518">
    <property type="entry name" value="choice_anch_Q"/>
    <property type="match status" value="1"/>
</dbReference>
<dbReference type="InterPro" id="IPR059226">
    <property type="entry name" value="Choice_anch_Q_dom"/>
</dbReference>
<dbReference type="PANTHER" id="PTHR11319:SF35">
    <property type="entry name" value="OUTER MEMBRANE PROTEIN PMPC-RELATED"/>
    <property type="match status" value="1"/>
</dbReference>
<feature type="chain" id="PRO_5020268535" evidence="2">
    <location>
        <begin position="23"/>
        <end position="496"/>
    </location>
</feature>
<dbReference type="InterPro" id="IPR012334">
    <property type="entry name" value="Pectin_lyas_fold"/>
</dbReference>
<proteinExistence type="predicted"/>
<organism evidence="4 5">
    <name type="scientific">Pseudofulvimonas gallinarii</name>
    <dbReference type="NCBI Taxonomy" id="634155"/>
    <lineage>
        <taxon>Bacteria</taxon>
        <taxon>Pseudomonadati</taxon>
        <taxon>Pseudomonadota</taxon>
        <taxon>Gammaproteobacteria</taxon>
        <taxon>Lysobacterales</taxon>
        <taxon>Rhodanobacteraceae</taxon>
        <taxon>Pseudofulvimonas</taxon>
    </lineage>
</organism>
<keyword evidence="4" id="KW-0456">Lyase</keyword>
<dbReference type="Proteomes" id="UP000294599">
    <property type="component" value="Unassembled WGS sequence"/>
</dbReference>
<comment type="caution">
    <text evidence="4">The sequence shown here is derived from an EMBL/GenBank/DDBJ whole genome shotgun (WGS) entry which is preliminary data.</text>
</comment>
<dbReference type="SMART" id="SM00710">
    <property type="entry name" value="PbH1"/>
    <property type="match status" value="6"/>
</dbReference>
<dbReference type="AlphaFoldDB" id="A0A4R3LI15"/>
<reference evidence="4 5" key="1">
    <citation type="submission" date="2019-03" db="EMBL/GenBank/DDBJ databases">
        <title>Genomic Encyclopedia of Type Strains, Phase IV (KMG-IV): sequencing the most valuable type-strain genomes for metagenomic binning, comparative biology and taxonomic classification.</title>
        <authorList>
            <person name="Goeker M."/>
        </authorList>
    </citation>
    <scope>NUCLEOTIDE SEQUENCE [LARGE SCALE GENOMIC DNA]</scope>
    <source>
        <strain evidence="4 5">DSM 21944</strain>
    </source>
</reference>
<dbReference type="PANTHER" id="PTHR11319">
    <property type="entry name" value="G PROTEIN-COUPLED RECEPTOR-RELATED"/>
    <property type="match status" value="1"/>
</dbReference>
<dbReference type="InterPro" id="IPR011050">
    <property type="entry name" value="Pectin_lyase_fold/virulence"/>
</dbReference>
<evidence type="ECO:0000256" key="2">
    <source>
        <dbReference type="SAM" id="SignalP"/>
    </source>
</evidence>
<evidence type="ECO:0000313" key="4">
    <source>
        <dbReference type="EMBL" id="TCS97176.1"/>
    </source>
</evidence>
<feature type="domain" description="Right handed beta helix" evidence="3">
    <location>
        <begin position="159"/>
        <end position="329"/>
    </location>
</feature>
<feature type="region of interest" description="Disordered" evidence="1">
    <location>
        <begin position="455"/>
        <end position="480"/>
    </location>
</feature>
<keyword evidence="2" id="KW-0732">Signal</keyword>
<dbReference type="SUPFAM" id="SSF51126">
    <property type="entry name" value="Pectin lyase-like"/>
    <property type="match status" value="1"/>
</dbReference>
<dbReference type="RefSeq" id="WP_165910895.1">
    <property type="nucleotide sequence ID" value="NZ_JBHLWF010000084.1"/>
</dbReference>
<dbReference type="Gene3D" id="2.160.20.10">
    <property type="entry name" value="Single-stranded right-handed beta-helix, Pectin lyase-like"/>
    <property type="match status" value="1"/>
</dbReference>
<accession>A0A4R3LI15</accession>
<dbReference type="Pfam" id="PF13229">
    <property type="entry name" value="Beta_helix"/>
    <property type="match status" value="1"/>
</dbReference>
<evidence type="ECO:0000259" key="3">
    <source>
        <dbReference type="Pfam" id="PF13229"/>
    </source>
</evidence>
<feature type="signal peptide" evidence="2">
    <location>
        <begin position="1"/>
        <end position="22"/>
    </location>
</feature>
<dbReference type="GO" id="GO:0016829">
    <property type="term" value="F:lyase activity"/>
    <property type="evidence" value="ECO:0007669"/>
    <property type="project" value="UniProtKB-KW"/>
</dbReference>
<keyword evidence="5" id="KW-1185">Reference proteome</keyword>
<dbReference type="InterPro" id="IPR006626">
    <property type="entry name" value="PbH1"/>
</dbReference>
<dbReference type="InterPro" id="IPR039448">
    <property type="entry name" value="Beta_helix"/>
</dbReference>
<protein>
    <submittedName>
        <fullName evidence="4">Parallel beta helix pectate lyase-like protein</fullName>
    </submittedName>
</protein>
<evidence type="ECO:0000256" key="1">
    <source>
        <dbReference type="SAM" id="MobiDB-lite"/>
    </source>
</evidence>